<dbReference type="AlphaFoldDB" id="A0A643FSC6"/>
<dbReference type="SUPFAM" id="SSF53850">
    <property type="entry name" value="Periplasmic binding protein-like II"/>
    <property type="match status" value="1"/>
</dbReference>
<dbReference type="PANTHER" id="PTHR42928:SF5">
    <property type="entry name" value="BLR1237 PROTEIN"/>
    <property type="match status" value="1"/>
</dbReference>
<dbReference type="InterPro" id="IPR042100">
    <property type="entry name" value="Bug_dom1"/>
</dbReference>
<accession>A0A643FSC6</accession>
<dbReference type="Pfam" id="PF03401">
    <property type="entry name" value="TctC"/>
    <property type="match status" value="1"/>
</dbReference>
<organism evidence="2 3">
    <name type="scientific">Cupriavidus basilensis</name>
    <dbReference type="NCBI Taxonomy" id="68895"/>
    <lineage>
        <taxon>Bacteria</taxon>
        <taxon>Pseudomonadati</taxon>
        <taxon>Pseudomonadota</taxon>
        <taxon>Betaproteobacteria</taxon>
        <taxon>Burkholderiales</taxon>
        <taxon>Burkholderiaceae</taxon>
        <taxon>Cupriavidus</taxon>
    </lineage>
</organism>
<reference evidence="2 3" key="1">
    <citation type="submission" date="2020-10" db="EMBL/GenBank/DDBJ databases">
        <title>Complete genome sequence of Cupriavidus basilensis CCUG 49340T.</title>
        <authorList>
            <person name="Salva-Serra F."/>
            <person name="Donoso R.A."/>
            <person name="Cho K.H."/>
            <person name="Yoo J.A."/>
            <person name="Lee K."/>
            <person name="Yoon S.-H."/>
            <person name="Perez-Pantoja D."/>
            <person name="Moore E.R.B."/>
        </authorList>
    </citation>
    <scope>NUCLEOTIDE SEQUENCE [LARGE SCALE GENOMIC DNA]</scope>
    <source>
        <strain evidence="3">CCUG 49340</strain>
    </source>
</reference>
<dbReference type="Gene3D" id="3.40.190.10">
    <property type="entry name" value="Periplasmic binding protein-like II"/>
    <property type="match status" value="1"/>
</dbReference>
<dbReference type="RefSeq" id="WP_150987029.1">
    <property type="nucleotide sequence ID" value="NZ_CP062804.1"/>
</dbReference>
<proteinExistence type="inferred from homology"/>
<dbReference type="InterPro" id="IPR005064">
    <property type="entry name" value="BUG"/>
</dbReference>
<dbReference type="PIRSF" id="PIRSF017082">
    <property type="entry name" value="YflP"/>
    <property type="match status" value="1"/>
</dbReference>
<dbReference type="PANTHER" id="PTHR42928">
    <property type="entry name" value="TRICARBOXYLATE-BINDING PROTEIN"/>
    <property type="match status" value="1"/>
</dbReference>
<name>A0A643FSC6_9BURK</name>
<protein>
    <submittedName>
        <fullName evidence="2">Tripartite tricarboxylate transporter substrate binding protein</fullName>
    </submittedName>
</protein>
<dbReference type="Gene3D" id="3.40.190.150">
    <property type="entry name" value="Bordetella uptake gene, domain 1"/>
    <property type="match status" value="1"/>
</dbReference>
<comment type="similarity">
    <text evidence="1">Belongs to the UPF0065 (bug) family.</text>
</comment>
<sequence length="331" mass="35051">MHAWPPEQRLARSLVFALAATTLPAAAGTQADTTWPKRPVTIVVPGAAGGTIDIPIRLLARKLSARLGQSVVVDNRPGSGGIIGTQAALRAPADGYTLLAGNVGPQAINYSAYKHLTYEPSDLTPVTDIIAFPNVLVVNAQSPVRSVADLVAQLRQQPGRFSFGSAGIGQTSHLVGELFKMRTGTDAIHVPYKGSTPATTALLAGETTFQFDNLTQALPHIRSGKLRALAVTSAQRMPSLPEVPTMVQAGFDSFLSTAWIGIFVAAKTPPAVVSQLEQQLAVIMRDPELLAQIREMGGVAGGQPPEKFAAFVASERKRWGEVIQTAHLTLD</sequence>
<dbReference type="Proteomes" id="UP000397656">
    <property type="component" value="Chromosome 2"/>
</dbReference>
<dbReference type="GeneID" id="98404153"/>
<dbReference type="EMBL" id="CP062804">
    <property type="protein sequence ID" value="QOT80641.1"/>
    <property type="molecule type" value="Genomic_DNA"/>
</dbReference>
<evidence type="ECO:0000313" key="2">
    <source>
        <dbReference type="EMBL" id="QOT80641.1"/>
    </source>
</evidence>
<gene>
    <name evidence="2" type="ORF">F7R26_024760</name>
</gene>
<dbReference type="CDD" id="cd07012">
    <property type="entry name" value="PBP2_Bug_TTT"/>
    <property type="match status" value="1"/>
</dbReference>
<evidence type="ECO:0000313" key="3">
    <source>
        <dbReference type="Proteomes" id="UP000397656"/>
    </source>
</evidence>
<evidence type="ECO:0000256" key="1">
    <source>
        <dbReference type="ARBA" id="ARBA00006987"/>
    </source>
</evidence>